<keyword evidence="4 9" id="KW-1015">Disulfide bond</keyword>
<dbReference type="PROSITE" id="PS00194">
    <property type="entry name" value="THIOREDOXIN_1"/>
    <property type="match status" value="1"/>
</dbReference>
<dbReference type="HOGENOM" id="CLU_090389_10_4_6"/>
<dbReference type="NCBIfam" id="TIGR01068">
    <property type="entry name" value="thioredoxin"/>
    <property type="match status" value="1"/>
</dbReference>
<dbReference type="InterPro" id="IPR017937">
    <property type="entry name" value="Thioredoxin_CS"/>
</dbReference>
<evidence type="ECO:0000256" key="2">
    <source>
        <dbReference type="ARBA" id="ARBA00022448"/>
    </source>
</evidence>
<evidence type="ECO:0000256" key="8">
    <source>
        <dbReference type="PIRSR" id="PIRSR000077-1"/>
    </source>
</evidence>
<dbReference type="SUPFAM" id="SSF52833">
    <property type="entry name" value="Thioredoxin-like"/>
    <property type="match status" value="1"/>
</dbReference>
<dbReference type="InterPro" id="IPR013766">
    <property type="entry name" value="Thioredoxin_domain"/>
</dbReference>
<gene>
    <name evidence="11" type="ORF">Thimo_0845</name>
</gene>
<dbReference type="PANTHER" id="PTHR45663:SF40">
    <property type="entry name" value="THIOREDOXIN 2"/>
    <property type="match status" value="1"/>
</dbReference>
<dbReference type="InterPro" id="IPR005746">
    <property type="entry name" value="Thioredoxin"/>
</dbReference>
<dbReference type="PROSITE" id="PS51352">
    <property type="entry name" value="THIOREDOXIN_2"/>
    <property type="match status" value="1"/>
</dbReference>
<keyword evidence="12" id="KW-1185">Reference proteome</keyword>
<feature type="site" description="Deprotonates C-terminal active site Cys" evidence="8">
    <location>
        <position position="24"/>
    </location>
</feature>
<evidence type="ECO:0000256" key="7">
    <source>
        <dbReference type="PIRNR" id="PIRNR000077"/>
    </source>
</evidence>
<dbReference type="PRINTS" id="PR00421">
    <property type="entry name" value="THIOREDOXIN"/>
</dbReference>
<name>L0GUK1_9GAMM</name>
<evidence type="ECO:0000256" key="4">
    <source>
        <dbReference type="ARBA" id="ARBA00023157"/>
    </source>
</evidence>
<dbReference type="Proteomes" id="UP000010816">
    <property type="component" value="Chromosome"/>
</dbReference>
<evidence type="ECO:0000256" key="9">
    <source>
        <dbReference type="PIRSR" id="PIRSR000077-4"/>
    </source>
</evidence>
<dbReference type="GO" id="GO:0015035">
    <property type="term" value="F:protein-disulfide reductase activity"/>
    <property type="evidence" value="ECO:0007669"/>
    <property type="project" value="UniProtKB-UniRule"/>
</dbReference>
<proteinExistence type="inferred from homology"/>
<keyword evidence="2" id="KW-0813">Transport</keyword>
<feature type="disulfide bond" description="Redox-active" evidence="9">
    <location>
        <begin position="30"/>
        <end position="33"/>
    </location>
</feature>
<evidence type="ECO:0000256" key="6">
    <source>
        <dbReference type="NCBIfam" id="TIGR01068"/>
    </source>
</evidence>
<dbReference type="KEGG" id="tmb:Thimo_0845"/>
<keyword evidence="3" id="KW-0249">Electron transport</keyword>
<dbReference type="STRING" id="765912.Thimo_0845"/>
<dbReference type="PANTHER" id="PTHR45663">
    <property type="entry name" value="GEO12009P1"/>
    <property type="match status" value="1"/>
</dbReference>
<organism evidence="11 12">
    <name type="scientific">Thioflavicoccus mobilis 8321</name>
    <dbReference type="NCBI Taxonomy" id="765912"/>
    <lineage>
        <taxon>Bacteria</taxon>
        <taxon>Pseudomonadati</taxon>
        <taxon>Pseudomonadota</taxon>
        <taxon>Gammaproteobacteria</taxon>
        <taxon>Chromatiales</taxon>
        <taxon>Chromatiaceae</taxon>
        <taxon>Thioflavicoccus</taxon>
    </lineage>
</organism>
<dbReference type="CDD" id="cd02947">
    <property type="entry name" value="TRX_family"/>
    <property type="match status" value="1"/>
</dbReference>
<evidence type="ECO:0000313" key="11">
    <source>
        <dbReference type="EMBL" id="AGA89681.1"/>
    </source>
</evidence>
<dbReference type="Pfam" id="PF00085">
    <property type="entry name" value="Thioredoxin"/>
    <property type="match status" value="1"/>
</dbReference>
<feature type="site" description="Contributes to redox potential value" evidence="8">
    <location>
        <position position="32"/>
    </location>
</feature>
<comment type="similarity">
    <text evidence="1 7">Belongs to the thioredoxin family.</text>
</comment>
<sequence length="123" mass="14152">MAVVELNKDNFEQTIKDNPFVIIDFWATWCGPCRSFAPVYEKVSADHDDIVFAKVNTEDEQMLAAQFQIRSIPTLMIFREQIIIFSQPGALPESAFRQLIEKASELDMDDVRRQIEAQPKDEA</sequence>
<reference evidence="11 12" key="1">
    <citation type="submission" date="2011-09" db="EMBL/GenBank/DDBJ databases">
        <title>Complete sequence of chromosome of Thioflavicoccus mobilis 8321.</title>
        <authorList>
            <consortium name="US DOE Joint Genome Institute"/>
            <person name="Lucas S."/>
            <person name="Han J."/>
            <person name="Lapidus A."/>
            <person name="Cheng J.-F."/>
            <person name="Goodwin L."/>
            <person name="Pitluck S."/>
            <person name="Peters L."/>
            <person name="Ovchinnikova G."/>
            <person name="Lu M."/>
            <person name="Detter J.C."/>
            <person name="Han C."/>
            <person name="Tapia R."/>
            <person name="Land M."/>
            <person name="Hauser L."/>
            <person name="Kyrpides N."/>
            <person name="Ivanova N."/>
            <person name="Pagani I."/>
            <person name="Vogl K."/>
            <person name="Liu Z."/>
            <person name="Imhoff J."/>
            <person name="Thiel V."/>
            <person name="Frigaard N.-U."/>
            <person name="Bryant D."/>
            <person name="Woyke T."/>
        </authorList>
    </citation>
    <scope>NUCLEOTIDE SEQUENCE [LARGE SCALE GENOMIC DNA]</scope>
    <source>
        <strain evidence="11 12">8321</strain>
    </source>
</reference>
<dbReference type="PIRSF" id="PIRSF000077">
    <property type="entry name" value="Thioredoxin"/>
    <property type="match status" value="1"/>
</dbReference>
<feature type="active site" description="Nucleophile" evidence="8">
    <location>
        <position position="33"/>
    </location>
</feature>
<protein>
    <recommendedName>
        <fullName evidence="6 7">Thioredoxin</fullName>
    </recommendedName>
</protein>
<evidence type="ECO:0000256" key="3">
    <source>
        <dbReference type="ARBA" id="ARBA00022982"/>
    </source>
</evidence>
<dbReference type="AlphaFoldDB" id="L0GUK1"/>
<feature type="site" description="Contributes to redox potential value" evidence="8">
    <location>
        <position position="31"/>
    </location>
</feature>
<evidence type="ECO:0000256" key="5">
    <source>
        <dbReference type="ARBA" id="ARBA00023284"/>
    </source>
</evidence>
<dbReference type="EMBL" id="CP003051">
    <property type="protein sequence ID" value="AGA89681.1"/>
    <property type="molecule type" value="Genomic_DNA"/>
</dbReference>
<evidence type="ECO:0000256" key="1">
    <source>
        <dbReference type="ARBA" id="ARBA00008987"/>
    </source>
</evidence>
<dbReference type="eggNOG" id="COG3118">
    <property type="taxonomic scope" value="Bacteria"/>
</dbReference>
<dbReference type="RefSeq" id="WP_015279827.1">
    <property type="nucleotide sequence ID" value="NC_019940.1"/>
</dbReference>
<dbReference type="InterPro" id="IPR036249">
    <property type="entry name" value="Thioredoxin-like_sf"/>
</dbReference>
<accession>L0GUK1</accession>
<feature type="domain" description="Thioredoxin" evidence="10">
    <location>
        <begin position="1"/>
        <end position="105"/>
    </location>
</feature>
<dbReference type="Gene3D" id="3.40.30.10">
    <property type="entry name" value="Glutaredoxin"/>
    <property type="match status" value="1"/>
</dbReference>
<dbReference type="GO" id="GO:0005829">
    <property type="term" value="C:cytosol"/>
    <property type="evidence" value="ECO:0007669"/>
    <property type="project" value="TreeGrafter"/>
</dbReference>
<evidence type="ECO:0000313" key="12">
    <source>
        <dbReference type="Proteomes" id="UP000010816"/>
    </source>
</evidence>
<evidence type="ECO:0000259" key="10">
    <source>
        <dbReference type="PROSITE" id="PS51352"/>
    </source>
</evidence>
<keyword evidence="5 9" id="KW-0676">Redox-active center</keyword>
<dbReference type="PATRIC" id="fig|765912.4.peg.829"/>
<dbReference type="OrthoDB" id="9790390at2"/>
<feature type="active site" description="Nucleophile" evidence="8">
    <location>
        <position position="30"/>
    </location>
</feature>
<dbReference type="FunFam" id="3.40.30.10:FF:000155">
    <property type="entry name" value="Thioredoxin"/>
    <property type="match status" value="1"/>
</dbReference>